<dbReference type="EMBL" id="CP165735">
    <property type="protein sequence ID" value="XDV71677.1"/>
    <property type="molecule type" value="Genomic_DNA"/>
</dbReference>
<gene>
    <name evidence="1" type="ORF">ABQM86_00350</name>
</gene>
<dbReference type="AlphaFoldDB" id="A0AB39YT02"/>
<accession>A0AB39YT02</accession>
<sequence length="160" mass="17172">MTITSPENAIANARRARARRELGGLDYIRNVRAAVETADQRVVARALGVSQPAISRLLSQADARGVKPVPEGFSGASPYEIAERYAAGDIDRDAMIRELSAWPYPKNEGAAAAAAEWASTPYLDTPGSFAEVGRAFDEGLIDGDAYDQILDASDEVPEVY</sequence>
<reference evidence="1" key="1">
    <citation type="submission" date="2024-07" db="EMBL/GenBank/DDBJ databases">
        <authorList>
            <person name="Li J."/>
            <person name="Wei H."/>
            <person name="Ma J."/>
        </authorList>
    </citation>
    <scope>NUCLEOTIDE SEQUENCE</scope>
    <source>
        <strain evidence="1">AMU7</strain>
    </source>
</reference>
<protein>
    <submittedName>
        <fullName evidence="1">LysR family transcriptional regulator</fullName>
    </submittedName>
</protein>
<proteinExistence type="predicted"/>
<organism evidence="1">
    <name type="scientific">Paenarthrobacter sp. AMU7</name>
    <dbReference type="NCBI Taxonomy" id="3162492"/>
    <lineage>
        <taxon>Bacteria</taxon>
        <taxon>Bacillati</taxon>
        <taxon>Actinomycetota</taxon>
        <taxon>Actinomycetes</taxon>
        <taxon>Micrococcales</taxon>
        <taxon>Micrococcaceae</taxon>
        <taxon>Paenarthrobacter</taxon>
    </lineage>
</organism>
<dbReference type="RefSeq" id="WP_369745638.1">
    <property type="nucleotide sequence ID" value="NZ_CP165735.1"/>
</dbReference>
<name>A0AB39YT02_9MICC</name>
<evidence type="ECO:0000313" key="1">
    <source>
        <dbReference type="EMBL" id="XDV71677.1"/>
    </source>
</evidence>